<proteinExistence type="predicted"/>
<accession>A0A9I9EBW0</accession>
<dbReference type="EnsemblPlants" id="MELO3C031431.2.1">
    <property type="protein sequence ID" value="MELO3C031431.2.1"/>
    <property type="gene ID" value="MELO3C031431.2"/>
</dbReference>
<evidence type="ECO:0000313" key="1">
    <source>
        <dbReference type="EnsemblPlants" id="MELO3C031431.2.1"/>
    </source>
</evidence>
<organism evidence="1">
    <name type="scientific">Cucumis melo</name>
    <name type="common">Muskmelon</name>
    <dbReference type="NCBI Taxonomy" id="3656"/>
    <lineage>
        <taxon>Eukaryota</taxon>
        <taxon>Viridiplantae</taxon>
        <taxon>Streptophyta</taxon>
        <taxon>Embryophyta</taxon>
        <taxon>Tracheophyta</taxon>
        <taxon>Spermatophyta</taxon>
        <taxon>Magnoliopsida</taxon>
        <taxon>eudicotyledons</taxon>
        <taxon>Gunneridae</taxon>
        <taxon>Pentapetalae</taxon>
        <taxon>rosids</taxon>
        <taxon>fabids</taxon>
        <taxon>Cucurbitales</taxon>
        <taxon>Cucurbitaceae</taxon>
        <taxon>Benincaseae</taxon>
        <taxon>Cucumis</taxon>
    </lineage>
</organism>
<dbReference type="AlphaFoldDB" id="A0A9I9EBW0"/>
<sequence length="67" mass="7410">MCESFVAATASRPPPSAARVSRWFISPPFVGFKVEVQNEQIVTMSYLNICNDETDEFQGIDGTPLTI</sequence>
<dbReference type="Gramene" id="MELO3C031431.2.1">
    <property type="protein sequence ID" value="MELO3C031431.2.1"/>
    <property type="gene ID" value="MELO3C031431.2"/>
</dbReference>
<protein>
    <submittedName>
        <fullName evidence="1">Uncharacterized protein</fullName>
    </submittedName>
</protein>
<name>A0A9I9EBW0_CUCME</name>
<reference evidence="1" key="1">
    <citation type="submission" date="2023-03" db="UniProtKB">
        <authorList>
            <consortium name="EnsemblPlants"/>
        </authorList>
    </citation>
    <scope>IDENTIFICATION</scope>
</reference>